<evidence type="ECO:0000259" key="2">
    <source>
        <dbReference type="Pfam" id="PF07596"/>
    </source>
</evidence>
<evidence type="ECO:0000313" key="4">
    <source>
        <dbReference type="Proteomes" id="UP000253562"/>
    </source>
</evidence>
<dbReference type="Pfam" id="PF07963">
    <property type="entry name" value="N_methyl"/>
    <property type="match status" value="1"/>
</dbReference>
<gene>
    <name evidence="3" type="ORF">DTL42_21750</name>
</gene>
<keyword evidence="1" id="KW-0472">Membrane</keyword>
<comment type="caution">
    <text evidence="3">The sequence shown here is derived from an EMBL/GenBank/DDBJ whole genome shotgun (WGS) entry which is preliminary data.</text>
</comment>
<proteinExistence type="predicted"/>
<dbReference type="PANTHER" id="PTHR30093:SF2">
    <property type="entry name" value="TYPE II SECRETION SYSTEM PROTEIN H"/>
    <property type="match status" value="1"/>
</dbReference>
<reference evidence="3 4" key="1">
    <citation type="submission" date="2018-07" db="EMBL/GenBank/DDBJ databases">
        <title>Comparative genomes isolates from brazilian mangrove.</title>
        <authorList>
            <person name="De Araujo J.E."/>
            <person name="Taketani R.G."/>
            <person name="Silva M.C.P."/>
            <person name="Lourenco M.V."/>
            <person name="Oliveira V.M."/>
            <person name="Andreote F.D."/>
        </authorList>
    </citation>
    <scope>NUCLEOTIDE SEQUENCE [LARGE SCALE GENOMIC DNA]</scope>
    <source>
        <strain evidence="3 4">HEX PRIS-MGV</strain>
    </source>
</reference>
<dbReference type="Pfam" id="PF07596">
    <property type="entry name" value="SBP_bac_10"/>
    <property type="match status" value="1"/>
</dbReference>
<dbReference type="EMBL" id="QPEX01000045">
    <property type="protein sequence ID" value="RCS41198.1"/>
    <property type="molecule type" value="Genomic_DNA"/>
</dbReference>
<dbReference type="InterPro" id="IPR012902">
    <property type="entry name" value="N_methyl_site"/>
</dbReference>
<sequence length="305" mass="33363">MKSFKGNRNAFTLVELLVVIAIIGVLIALLLPAVQQAREAARRMQCSNNMKQIGLAMHNYHDTYNSFPAGAYGCCWGTWQVSILPYIEQKNLYENYNITDKYATSESRYSGSDNTDVTRVRLDALTCPSDIPNAPLSSITSHNYAANYGNTGYAQQADLNGVIFGGAPFEYVSGGSNEFYGFKDVVDGTSNTLLVGEVLQGQKTDLRGFSWWGDASSFTAYLAPNSTEPDRIYSSSYCNNLPQLNLPCAVSSTAAPTMFASRSRHPGGVQVTLCDGSTRFVAETIQINIWRSLATTHGKEVISDF</sequence>
<dbReference type="Gene3D" id="3.30.700.10">
    <property type="entry name" value="Glycoprotein, Type 4 Pilin"/>
    <property type="match status" value="1"/>
</dbReference>
<evidence type="ECO:0000256" key="1">
    <source>
        <dbReference type="SAM" id="Phobius"/>
    </source>
</evidence>
<keyword evidence="1" id="KW-1133">Transmembrane helix</keyword>
<accession>A0A368KK99</accession>
<dbReference type="NCBIfam" id="TIGR02532">
    <property type="entry name" value="IV_pilin_GFxxxE"/>
    <property type="match status" value="1"/>
</dbReference>
<feature type="domain" description="DUF1559" evidence="2">
    <location>
        <begin position="35"/>
        <end position="286"/>
    </location>
</feature>
<dbReference type="RefSeq" id="WP_114372147.1">
    <property type="nucleotide sequence ID" value="NZ_QPEX01000045.1"/>
</dbReference>
<organism evidence="3 4">
    <name type="scientific">Bremerella cremea</name>
    <dbReference type="NCBI Taxonomy" id="1031537"/>
    <lineage>
        <taxon>Bacteria</taxon>
        <taxon>Pseudomonadati</taxon>
        <taxon>Planctomycetota</taxon>
        <taxon>Planctomycetia</taxon>
        <taxon>Pirellulales</taxon>
        <taxon>Pirellulaceae</taxon>
        <taxon>Bremerella</taxon>
    </lineage>
</organism>
<dbReference type="PANTHER" id="PTHR30093">
    <property type="entry name" value="GENERAL SECRETION PATHWAY PROTEIN G"/>
    <property type="match status" value="1"/>
</dbReference>
<dbReference type="InterPro" id="IPR011453">
    <property type="entry name" value="DUF1559"/>
</dbReference>
<dbReference type="InterPro" id="IPR027558">
    <property type="entry name" value="Pre_pil_HX9DG_C"/>
</dbReference>
<keyword evidence="1" id="KW-0812">Transmembrane</keyword>
<dbReference type="SUPFAM" id="SSF54523">
    <property type="entry name" value="Pili subunits"/>
    <property type="match status" value="1"/>
</dbReference>
<dbReference type="InterPro" id="IPR045584">
    <property type="entry name" value="Pilin-like"/>
</dbReference>
<feature type="transmembrane region" description="Helical" evidence="1">
    <location>
        <begin position="12"/>
        <end position="34"/>
    </location>
</feature>
<evidence type="ECO:0000313" key="3">
    <source>
        <dbReference type="EMBL" id="RCS41198.1"/>
    </source>
</evidence>
<protein>
    <submittedName>
        <fullName evidence="3">DUF1559 domain-containing protein</fullName>
    </submittedName>
</protein>
<dbReference type="NCBIfam" id="TIGR04294">
    <property type="entry name" value="pre_pil_HX9DG"/>
    <property type="match status" value="1"/>
</dbReference>
<dbReference type="OrthoDB" id="270727at2"/>
<name>A0A368KK99_9BACT</name>
<dbReference type="Proteomes" id="UP000253562">
    <property type="component" value="Unassembled WGS sequence"/>
</dbReference>
<dbReference type="AlphaFoldDB" id="A0A368KK99"/>